<feature type="domain" description="Glucose/Sorbosone dehydrogenase" evidence="2">
    <location>
        <begin position="75"/>
        <end position="423"/>
    </location>
</feature>
<comment type="caution">
    <text evidence="3">The sequence shown here is derived from an EMBL/GenBank/DDBJ whole genome shotgun (WGS) entry which is preliminary data.</text>
</comment>
<accession>A0ABU1HEQ1</accession>
<feature type="chain" id="PRO_5046903960" evidence="1">
    <location>
        <begin position="33"/>
        <end position="428"/>
    </location>
</feature>
<sequence>MTLPVPQDRFPRTLPRLALAVMLASAYGVAYADDNDANDNGDERASVSVADDDEVISDYDSEEATLRVTQMVSGLEHPWSMAWLPDDRMLVTERPGNLYLIDGDEVTALGNLPEIDTDEDQLTAPEGGNQGGLLDVAVHPDYADNGWIYFTYSSPGDDDGVTSDDHYGTATALARARLDEENGELTDVETLYAQSPRTEPGRHYGSRISFPGDGSVLFSIGDRGLRAPSQDLSDPAGSLIRLLEDGGAHPDNPFVNQAPGNLRPEIYSFGHRNKQGLAIHPDSGELWAIDHGPSGGDLLYRLEAGANYGWPQVAFGSDYSTGEFIGIGREAPGVTEPAHWWEDSMAPSGMAFYSGDDIAEWQGNLFVGSLYREQLHRLVLDGNSVAHEEVLLEEELGRIRDVRQGPDGMLYVLTDESDGGLYRLSPAD</sequence>
<dbReference type="EC" id="1.1.5.-" evidence="3"/>
<dbReference type="GO" id="GO:0016491">
    <property type="term" value="F:oxidoreductase activity"/>
    <property type="evidence" value="ECO:0007669"/>
    <property type="project" value="UniProtKB-KW"/>
</dbReference>
<dbReference type="Proteomes" id="UP001251374">
    <property type="component" value="Unassembled WGS sequence"/>
</dbReference>
<dbReference type="RefSeq" id="WP_309719025.1">
    <property type="nucleotide sequence ID" value="NZ_JARWAM010000004.1"/>
</dbReference>
<gene>
    <name evidence="3" type="ORF">QC821_07365</name>
</gene>
<proteinExistence type="predicted"/>
<evidence type="ECO:0000313" key="3">
    <source>
        <dbReference type="EMBL" id="MDR5905085.1"/>
    </source>
</evidence>
<organism evidence="3 4">
    <name type="scientific">Franzmannia qiaohouensis</name>
    <dbReference type="NCBI Taxonomy" id="1329370"/>
    <lineage>
        <taxon>Bacteria</taxon>
        <taxon>Pseudomonadati</taxon>
        <taxon>Pseudomonadota</taxon>
        <taxon>Gammaproteobacteria</taxon>
        <taxon>Oceanospirillales</taxon>
        <taxon>Halomonadaceae</taxon>
        <taxon>Franzmannia</taxon>
    </lineage>
</organism>
<evidence type="ECO:0000259" key="2">
    <source>
        <dbReference type="Pfam" id="PF07995"/>
    </source>
</evidence>
<dbReference type="Gene3D" id="2.120.10.30">
    <property type="entry name" value="TolB, C-terminal domain"/>
    <property type="match status" value="1"/>
</dbReference>
<dbReference type="SUPFAM" id="SSF50952">
    <property type="entry name" value="Soluble quinoprotein glucose dehydrogenase"/>
    <property type="match status" value="1"/>
</dbReference>
<dbReference type="EMBL" id="JARWAM010000004">
    <property type="protein sequence ID" value="MDR5905085.1"/>
    <property type="molecule type" value="Genomic_DNA"/>
</dbReference>
<reference evidence="3 4" key="1">
    <citation type="submission" date="2023-04" db="EMBL/GenBank/DDBJ databases">
        <title>A long-awaited taxogenomic arrangement of the family Halomonadaceae.</title>
        <authorList>
            <person name="De La Haba R."/>
            <person name="Chuvochina M."/>
            <person name="Wittouck S."/>
            <person name="Arahal D.R."/>
            <person name="Sanchez-Porro C."/>
            <person name="Hugenholtz P."/>
            <person name="Ventosa A."/>
        </authorList>
    </citation>
    <scope>NUCLEOTIDE SEQUENCE [LARGE SCALE GENOMIC DNA]</scope>
    <source>
        <strain evidence="3 4">DSM 26770</strain>
    </source>
</reference>
<dbReference type="PANTHER" id="PTHR19328">
    <property type="entry name" value="HEDGEHOG-INTERACTING PROTEIN"/>
    <property type="match status" value="1"/>
</dbReference>
<dbReference type="InterPro" id="IPR011042">
    <property type="entry name" value="6-blade_b-propeller_TolB-like"/>
</dbReference>
<dbReference type="Pfam" id="PF07995">
    <property type="entry name" value="GSDH"/>
    <property type="match status" value="1"/>
</dbReference>
<dbReference type="InterPro" id="IPR012938">
    <property type="entry name" value="Glc/Sorbosone_DH"/>
</dbReference>
<protein>
    <submittedName>
        <fullName evidence="3">PQQ-dependent sugar dehydrogenase</fullName>
        <ecNumber evidence="3">1.1.5.-</ecNumber>
    </submittedName>
</protein>
<evidence type="ECO:0000256" key="1">
    <source>
        <dbReference type="SAM" id="SignalP"/>
    </source>
</evidence>
<dbReference type="InterPro" id="IPR011041">
    <property type="entry name" value="Quinoprot_gluc/sorb_DH_b-prop"/>
</dbReference>
<keyword evidence="3" id="KW-0560">Oxidoreductase</keyword>
<keyword evidence="4" id="KW-1185">Reference proteome</keyword>
<keyword evidence="1" id="KW-0732">Signal</keyword>
<feature type="signal peptide" evidence="1">
    <location>
        <begin position="1"/>
        <end position="32"/>
    </location>
</feature>
<evidence type="ECO:0000313" key="4">
    <source>
        <dbReference type="Proteomes" id="UP001251374"/>
    </source>
</evidence>
<name>A0ABU1HEQ1_9GAMM</name>
<dbReference type="PANTHER" id="PTHR19328:SF75">
    <property type="entry name" value="ALDOSE SUGAR DEHYDROGENASE YLII"/>
    <property type="match status" value="1"/>
</dbReference>